<dbReference type="AlphaFoldDB" id="A0A090IXR8"/>
<dbReference type="PANTHER" id="PTHR35586">
    <property type="entry name" value="SLL1691 PROTEIN"/>
    <property type="match status" value="1"/>
</dbReference>
<name>A0A090IXR8_9BACI</name>
<dbReference type="Proteomes" id="UP000040576">
    <property type="component" value="Unassembled WGS sequence"/>
</dbReference>
<keyword evidence="2" id="KW-1185">Reference proteome</keyword>
<evidence type="ECO:0008006" key="3">
    <source>
        <dbReference type="Google" id="ProtNLM"/>
    </source>
</evidence>
<organism evidence="1 2">
    <name type="scientific">Caldibacillus thermoamylovorans</name>
    <dbReference type="NCBI Taxonomy" id="35841"/>
    <lineage>
        <taxon>Bacteria</taxon>
        <taxon>Bacillati</taxon>
        <taxon>Bacillota</taxon>
        <taxon>Bacilli</taxon>
        <taxon>Bacillales</taxon>
        <taxon>Bacillaceae</taxon>
        <taxon>Caldibacillus</taxon>
    </lineage>
</organism>
<dbReference type="PANTHER" id="PTHR35586:SF1">
    <property type="entry name" value="SLL1691 PROTEIN"/>
    <property type="match status" value="1"/>
</dbReference>
<evidence type="ECO:0000313" key="1">
    <source>
        <dbReference type="EMBL" id="CEE00335.1"/>
    </source>
</evidence>
<reference evidence="1 2" key="1">
    <citation type="submission" date="2014-07" db="EMBL/GenBank/DDBJ databases">
        <authorList>
            <person name="Wibberg Daniel"/>
        </authorList>
    </citation>
    <scope>NUCLEOTIDE SEQUENCE [LARGE SCALE GENOMIC DNA]</scope>
</reference>
<proteinExistence type="predicted"/>
<gene>
    <name evidence="1" type="ORF">BT1A1_0475</name>
</gene>
<protein>
    <recommendedName>
        <fullName evidence="3">Transposase (putative) YhgA-like domain-containing protein</fullName>
    </recommendedName>
</protein>
<sequence>MPVLTYVYEDAGTSRYTDHDQLFKELIHTFFAEFLELFFPEVHKYIDFSAIRPLSEEVFTDLLGGESRRADIVIEATLKGEETILIIHVEPQSYYQANFHERMYLYFSLLYNKYRKPILPIAVFTYDKNYNEKNEFSMSFPFFHVLSFQFLTLTLRKLRWRDFIHSNNPVAAALLCKMGFTEAKRVEVKKEFLRMLVRMQLDPARQRLIYGFLKGI</sequence>
<evidence type="ECO:0000313" key="2">
    <source>
        <dbReference type="Proteomes" id="UP000040576"/>
    </source>
</evidence>
<accession>A0A090IXR8</accession>
<dbReference type="EMBL" id="CCRF01000015">
    <property type="protein sequence ID" value="CEE00335.1"/>
    <property type="molecule type" value="Genomic_DNA"/>
</dbReference>